<reference evidence="8 9" key="1">
    <citation type="submission" date="2021-04" db="EMBL/GenBank/DDBJ databases">
        <authorList>
            <person name="De Guttry C."/>
            <person name="Zahm M."/>
            <person name="Klopp C."/>
            <person name="Cabau C."/>
            <person name="Louis A."/>
            <person name="Berthelot C."/>
            <person name="Parey E."/>
            <person name="Roest Crollius H."/>
            <person name="Montfort J."/>
            <person name="Robinson-Rechavi M."/>
            <person name="Bucao C."/>
            <person name="Bouchez O."/>
            <person name="Gislard M."/>
            <person name="Lluch J."/>
            <person name="Milhes M."/>
            <person name="Lampietro C."/>
            <person name="Lopez Roques C."/>
            <person name="Donnadieu C."/>
            <person name="Braasch I."/>
            <person name="Desvignes T."/>
            <person name="Postlethwait J."/>
            <person name="Bobe J."/>
            <person name="Wedekind C."/>
            <person name="Guiguen Y."/>
        </authorList>
    </citation>
    <scope>NUCLEOTIDE SEQUENCE [LARGE SCALE GENOMIC DNA]</scope>
    <source>
        <strain evidence="8">Cs_M1</strain>
        <tissue evidence="8">Blood</tissue>
    </source>
</reference>
<feature type="chain" id="PRO_5042892014" description="Parathyroid hormone-related protein" evidence="7">
    <location>
        <begin position="27"/>
        <end position="217"/>
    </location>
</feature>
<dbReference type="PANTHER" id="PTHR17223">
    <property type="entry name" value="PARATHYROID HORMONE-RELATED"/>
    <property type="match status" value="1"/>
</dbReference>
<evidence type="ECO:0008006" key="10">
    <source>
        <dbReference type="Google" id="ProtNLM"/>
    </source>
</evidence>
<evidence type="ECO:0000313" key="8">
    <source>
        <dbReference type="EMBL" id="KAK6292274.1"/>
    </source>
</evidence>
<dbReference type="GO" id="GO:0030282">
    <property type="term" value="P:bone mineralization"/>
    <property type="evidence" value="ECO:0007669"/>
    <property type="project" value="InterPro"/>
</dbReference>
<proteinExistence type="inferred from homology"/>
<keyword evidence="7" id="KW-0732">Signal</keyword>
<evidence type="ECO:0000256" key="3">
    <source>
        <dbReference type="ARBA" id="ARBA00022525"/>
    </source>
</evidence>
<comment type="similarity">
    <text evidence="2">Belongs to the parathyroid hormone family.</text>
</comment>
<keyword evidence="4" id="KW-0165">Cleavage on pair of basic residues</keyword>
<dbReference type="Pfam" id="PF01279">
    <property type="entry name" value="Parathyroid"/>
    <property type="match status" value="1"/>
</dbReference>
<feature type="compositionally biased region" description="Basic and acidic residues" evidence="6">
    <location>
        <begin position="170"/>
        <end position="180"/>
    </location>
</feature>
<feature type="compositionally biased region" description="Basic and acidic residues" evidence="6">
    <location>
        <begin position="147"/>
        <end position="157"/>
    </location>
</feature>
<evidence type="ECO:0000256" key="1">
    <source>
        <dbReference type="ARBA" id="ARBA00004613"/>
    </source>
</evidence>
<dbReference type="AlphaFoldDB" id="A0AAN8KME9"/>
<dbReference type="InterPro" id="IPR003626">
    <property type="entry name" value="PTH-rel"/>
</dbReference>
<keyword evidence="3" id="KW-0964">Secreted</keyword>
<feature type="signal peptide" evidence="7">
    <location>
        <begin position="1"/>
        <end position="26"/>
    </location>
</feature>
<keyword evidence="9" id="KW-1185">Reference proteome</keyword>
<dbReference type="InterPro" id="IPR001415">
    <property type="entry name" value="PTH/PTH-rel"/>
</dbReference>
<evidence type="ECO:0000256" key="2">
    <source>
        <dbReference type="ARBA" id="ARBA00006307"/>
    </source>
</evidence>
<dbReference type="EMBL" id="JAGTTL010000038">
    <property type="protein sequence ID" value="KAK6292274.1"/>
    <property type="molecule type" value="Genomic_DNA"/>
</dbReference>
<evidence type="ECO:0000256" key="6">
    <source>
        <dbReference type="SAM" id="MobiDB-lite"/>
    </source>
</evidence>
<gene>
    <name evidence="8" type="ORF">J4Q44_G00368580</name>
</gene>
<feature type="region of interest" description="Disordered" evidence="6">
    <location>
        <begin position="133"/>
        <end position="207"/>
    </location>
</feature>
<feature type="compositionally biased region" description="Polar residues" evidence="6">
    <location>
        <begin position="137"/>
        <end position="146"/>
    </location>
</feature>
<evidence type="ECO:0000256" key="5">
    <source>
        <dbReference type="ARBA" id="ARBA00022702"/>
    </source>
</evidence>
<comment type="subcellular location">
    <subcellularLocation>
        <location evidence="1">Secreted</location>
    </subcellularLocation>
</comment>
<accession>A0AAN8KME9</accession>
<name>A0AAN8KME9_9TELE</name>
<evidence type="ECO:0000313" key="9">
    <source>
        <dbReference type="Proteomes" id="UP001356427"/>
    </source>
</evidence>
<dbReference type="GO" id="GO:0005179">
    <property type="term" value="F:hormone activity"/>
    <property type="evidence" value="ECO:0007669"/>
    <property type="project" value="UniProtKB-KW"/>
</dbReference>
<evidence type="ECO:0000256" key="4">
    <source>
        <dbReference type="ARBA" id="ARBA00022685"/>
    </source>
</evidence>
<feature type="compositionally biased region" description="Basic residues" evidence="6">
    <location>
        <begin position="158"/>
        <end position="169"/>
    </location>
</feature>
<protein>
    <recommendedName>
        <fullName evidence="10">Parathyroid hormone-related protein</fullName>
    </recommendedName>
</protein>
<dbReference type="SMART" id="SM00087">
    <property type="entry name" value="PTH"/>
    <property type="match status" value="1"/>
</dbReference>
<dbReference type="Proteomes" id="UP001356427">
    <property type="component" value="Unassembled WGS sequence"/>
</dbReference>
<sequence length="217" mass="24167">MLCSRRVAQQWCFAVFLLCSPVPHYGRPIDGLTNRMKRSVTHAQLMHDKGRTLQDFKRRMWLQDLLDEVHTAEIRELPARPGVSSGAGVGLGLPGAVVGVSLGLGATGDTLHPHPKPPGGTKNIPISFHMEEEEGTNLPQETNKSQTYKDKDGARKAKEGKKKRGRSGKRREGERREGEKRKRRARSLGWAQDGEEPGSGYRLEWRGPFFGLKGALH</sequence>
<evidence type="ECO:0000256" key="7">
    <source>
        <dbReference type="SAM" id="SignalP"/>
    </source>
</evidence>
<keyword evidence="5" id="KW-0372">Hormone</keyword>
<dbReference type="PANTHER" id="PTHR17223:SF0">
    <property type="entry name" value="PARATHYROID HORMONE-RELATED PROTEIN"/>
    <property type="match status" value="1"/>
</dbReference>
<comment type="caution">
    <text evidence="8">The sequence shown here is derived from an EMBL/GenBank/DDBJ whole genome shotgun (WGS) entry which is preliminary data.</text>
</comment>
<dbReference type="GO" id="GO:0005576">
    <property type="term" value="C:extracellular region"/>
    <property type="evidence" value="ECO:0007669"/>
    <property type="project" value="UniProtKB-SubCell"/>
</dbReference>
<organism evidence="8 9">
    <name type="scientific">Coregonus suidteri</name>
    <dbReference type="NCBI Taxonomy" id="861788"/>
    <lineage>
        <taxon>Eukaryota</taxon>
        <taxon>Metazoa</taxon>
        <taxon>Chordata</taxon>
        <taxon>Craniata</taxon>
        <taxon>Vertebrata</taxon>
        <taxon>Euteleostomi</taxon>
        <taxon>Actinopterygii</taxon>
        <taxon>Neopterygii</taxon>
        <taxon>Teleostei</taxon>
        <taxon>Protacanthopterygii</taxon>
        <taxon>Salmoniformes</taxon>
        <taxon>Salmonidae</taxon>
        <taxon>Coregoninae</taxon>
        <taxon>Coregonus</taxon>
    </lineage>
</organism>